<name>A0ABQ2AB12_9BACT</name>
<dbReference type="InterPro" id="IPR011010">
    <property type="entry name" value="DNA_brk_join_enz"/>
</dbReference>
<evidence type="ECO:0000313" key="5">
    <source>
        <dbReference type="EMBL" id="GGH88142.1"/>
    </source>
</evidence>
<dbReference type="InterPro" id="IPR013762">
    <property type="entry name" value="Integrase-like_cat_sf"/>
</dbReference>
<evidence type="ECO:0000256" key="2">
    <source>
        <dbReference type="ARBA" id="ARBA00023172"/>
    </source>
</evidence>
<keyword evidence="2" id="KW-0233">DNA recombination</keyword>
<dbReference type="InterPro" id="IPR002104">
    <property type="entry name" value="Integrase_catalytic"/>
</dbReference>
<feature type="compositionally biased region" description="Polar residues" evidence="3">
    <location>
        <begin position="80"/>
        <end position="89"/>
    </location>
</feature>
<accession>A0ABQ2AB12</accession>
<dbReference type="PROSITE" id="PS51898">
    <property type="entry name" value="TYR_RECOMBINASE"/>
    <property type="match status" value="1"/>
</dbReference>
<keyword evidence="6" id="KW-1185">Reference proteome</keyword>
<sequence length="442" mass="50418">MKHVNETRNALETKLRLVNISQATQLGSIVAQYSHGGKVKWFPTGYRVREKNWNAVKLEIRPSGIEDVPPVSVEDDKKNSTGTKPNPVATANNKLKDFKSKLDTIIREYFQQHGEKPTIKQVEVINDIAKEASPPEAPKLTNVIDALGAFIETKDVKPNSLKVYSALQENLRGYKEDKKQDWDVETLTVDAFDEFQGWLTSRGFHNTTVERRVIAMKKFLESHQEQLGFHYKDLKPKYKVKPPKNLVVITLSIEELKALEALDLTHNPRMHRVQQLFLLQAWSGLRFSDVVRLNASHVDGDTVRIDISKTDDFSSVPLFPTAGRILAEIGTEPISVSNQEYNRVLKDVMKVLAETTPSLQKSITQLHAVGKRKTQTTKAKWQWITTHTARRSFVTMCIQKSVPQHFTMKWSNHSDPRSFRKYQNAMQGEVEAARQFIDAFNA</sequence>
<protein>
    <submittedName>
        <fullName evidence="5">Integrase</fullName>
    </submittedName>
</protein>
<dbReference type="Pfam" id="PF00589">
    <property type="entry name" value="Phage_integrase"/>
    <property type="match status" value="1"/>
</dbReference>
<dbReference type="InterPro" id="IPR010998">
    <property type="entry name" value="Integrase_recombinase_N"/>
</dbReference>
<dbReference type="SUPFAM" id="SSF56349">
    <property type="entry name" value="DNA breaking-rejoining enzymes"/>
    <property type="match status" value="1"/>
</dbReference>
<dbReference type="Gene3D" id="1.10.150.130">
    <property type="match status" value="1"/>
</dbReference>
<dbReference type="RefSeq" id="WP_188562781.1">
    <property type="nucleotide sequence ID" value="NZ_BMGY01000029.1"/>
</dbReference>
<comment type="caution">
    <text evidence="5">The sequence shown here is derived from an EMBL/GenBank/DDBJ whole genome shotgun (WGS) entry which is preliminary data.</text>
</comment>
<feature type="region of interest" description="Disordered" evidence="3">
    <location>
        <begin position="67"/>
        <end position="89"/>
    </location>
</feature>
<gene>
    <name evidence="5" type="ORF">GCM10011495_28720</name>
</gene>
<evidence type="ECO:0000256" key="3">
    <source>
        <dbReference type="SAM" id="MobiDB-lite"/>
    </source>
</evidence>
<organism evidence="5 6">
    <name type="scientific">Hymenobacter frigidus</name>
    <dbReference type="NCBI Taxonomy" id="1524095"/>
    <lineage>
        <taxon>Bacteria</taxon>
        <taxon>Pseudomonadati</taxon>
        <taxon>Bacteroidota</taxon>
        <taxon>Cytophagia</taxon>
        <taxon>Cytophagales</taxon>
        <taxon>Hymenobacteraceae</taxon>
        <taxon>Hymenobacter</taxon>
    </lineage>
</organism>
<keyword evidence="1" id="KW-0238">DNA-binding</keyword>
<proteinExistence type="predicted"/>
<evidence type="ECO:0000259" key="4">
    <source>
        <dbReference type="PROSITE" id="PS51898"/>
    </source>
</evidence>
<evidence type="ECO:0000256" key="1">
    <source>
        <dbReference type="ARBA" id="ARBA00023125"/>
    </source>
</evidence>
<dbReference type="Proteomes" id="UP000637774">
    <property type="component" value="Unassembled WGS sequence"/>
</dbReference>
<evidence type="ECO:0000313" key="6">
    <source>
        <dbReference type="Proteomes" id="UP000637774"/>
    </source>
</evidence>
<dbReference type="EMBL" id="BMGY01000029">
    <property type="protein sequence ID" value="GGH88142.1"/>
    <property type="molecule type" value="Genomic_DNA"/>
</dbReference>
<feature type="domain" description="Tyr recombinase" evidence="4">
    <location>
        <begin position="246"/>
        <end position="435"/>
    </location>
</feature>
<dbReference type="Gene3D" id="1.10.443.10">
    <property type="entry name" value="Intergrase catalytic core"/>
    <property type="match status" value="1"/>
</dbReference>
<reference evidence="6" key="1">
    <citation type="journal article" date="2019" name="Int. J. Syst. Evol. Microbiol.">
        <title>The Global Catalogue of Microorganisms (GCM) 10K type strain sequencing project: providing services to taxonomists for standard genome sequencing and annotation.</title>
        <authorList>
            <consortium name="The Broad Institute Genomics Platform"/>
            <consortium name="The Broad Institute Genome Sequencing Center for Infectious Disease"/>
            <person name="Wu L."/>
            <person name="Ma J."/>
        </authorList>
    </citation>
    <scope>NUCLEOTIDE SEQUENCE [LARGE SCALE GENOMIC DNA]</scope>
    <source>
        <strain evidence="6">CGMCC 1.14966</strain>
    </source>
</reference>